<feature type="compositionally biased region" description="Basic residues" evidence="1">
    <location>
        <begin position="92"/>
        <end position="103"/>
    </location>
</feature>
<feature type="signal peptide" evidence="2">
    <location>
        <begin position="1"/>
        <end position="21"/>
    </location>
</feature>
<dbReference type="Proteomes" id="UP000747542">
    <property type="component" value="Unassembled WGS sequence"/>
</dbReference>
<comment type="caution">
    <text evidence="3">The sequence shown here is derived from an EMBL/GenBank/DDBJ whole genome shotgun (WGS) entry which is preliminary data.</text>
</comment>
<feature type="compositionally biased region" description="Gly residues" evidence="1">
    <location>
        <begin position="72"/>
        <end position="84"/>
    </location>
</feature>
<evidence type="ECO:0000256" key="2">
    <source>
        <dbReference type="SAM" id="SignalP"/>
    </source>
</evidence>
<feature type="chain" id="PRO_5035284692" evidence="2">
    <location>
        <begin position="22"/>
        <end position="161"/>
    </location>
</feature>
<dbReference type="AlphaFoldDB" id="A0A8J5N9B2"/>
<evidence type="ECO:0000313" key="3">
    <source>
        <dbReference type="EMBL" id="KAG7175467.1"/>
    </source>
</evidence>
<name>A0A8J5N9B2_HOMAM</name>
<evidence type="ECO:0000313" key="4">
    <source>
        <dbReference type="Proteomes" id="UP000747542"/>
    </source>
</evidence>
<dbReference type="EMBL" id="JAHLQT010006025">
    <property type="protein sequence ID" value="KAG7175467.1"/>
    <property type="molecule type" value="Genomic_DNA"/>
</dbReference>
<organism evidence="3 4">
    <name type="scientific">Homarus americanus</name>
    <name type="common">American lobster</name>
    <dbReference type="NCBI Taxonomy" id="6706"/>
    <lineage>
        <taxon>Eukaryota</taxon>
        <taxon>Metazoa</taxon>
        <taxon>Ecdysozoa</taxon>
        <taxon>Arthropoda</taxon>
        <taxon>Crustacea</taxon>
        <taxon>Multicrustacea</taxon>
        <taxon>Malacostraca</taxon>
        <taxon>Eumalacostraca</taxon>
        <taxon>Eucarida</taxon>
        <taxon>Decapoda</taxon>
        <taxon>Pleocyemata</taxon>
        <taxon>Astacidea</taxon>
        <taxon>Nephropoidea</taxon>
        <taxon>Nephropidae</taxon>
        <taxon>Homarus</taxon>
    </lineage>
</organism>
<proteinExistence type="predicted"/>
<evidence type="ECO:0000256" key="1">
    <source>
        <dbReference type="SAM" id="MobiDB-lite"/>
    </source>
</evidence>
<gene>
    <name evidence="3" type="ORF">Hamer_G022394</name>
</gene>
<protein>
    <submittedName>
        <fullName evidence="3">Uncharacterized protein</fullName>
    </submittedName>
</protein>
<reference evidence="3" key="1">
    <citation type="journal article" date="2021" name="Sci. Adv.">
        <title>The American lobster genome reveals insights on longevity, neural, and immune adaptations.</title>
        <authorList>
            <person name="Polinski J.M."/>
            <person name="Zimin A.V."/>
            <person name="Clark K.F."/>
            <person name="Kohn A.B."/>
            <person name="Sadowski N."/>
            <person name="Timp W."/>
            <person name="Ptitsyn A."/>
            <person name="Khanna P."/>
            <person name="Romanova D.Y."/>
            <person name="Williams P."/>
            <person name="Greenwood S.J."/>
            <person name="Moroz L.L."/>
            <person name="Walt D.R."/>
            <person name="Bodnar A.G."/>
        </authorList>
    </citation>
    <scope>NUCLEOTIDE SEQUENCE</scope>
    <source>
        <strain evidence="3">GMGI-L3</strain>
    </source>
</reference>
<accession>A0A8J5N9B2</accession>
<keyword evidence="4" id="KW-1185">Reference proteome</keyword>
<feature type="region of interest" description="Disordered" evidence="1">
    <location>
        <begin position="72"/>
        <end position="123"/>
    </location>
</feature>
<sequence>MITRIVLLALAALVVLALAEAHPGLGGGGYGLGFGGYGGGGGGGGGGGFGGGFYGGSGGHGGYSDIGGGPGLRIGLGGSHGGDGLTSSQPPSRRRTNVSRKPRGITPADGAGNDSSKSVNYTVVGHDGGAAAREEARLVLDVVTQEEPGVDGGGDAADLGG</sequence>
<keyword evidence="2" id="KW-0732">Signal</keyword>